<dbReference type="Proteomes" id="UP001600107">
    <property type="component" value="Unassembled WGS sequence"/>
</dbReference>
<dbReference type="InterPro" id="IPR055259">
    <property type="entry name" value="YkvP/CgeB_Glyco_trans-like"/>
</dbReference>
<proteinExistence type="predicted"/>
<dbReference type="Pfam" id="PF13524">
    <property type="entry name" value="Glyco_trans_1_2"/>
    <property type="match status" value="1"/>
</dbReference>
<accession>A0ABW6I5J1</accession>
<keyword evidence="3" id="KW-1185">Reference proteome</keyword>
<gene>
    <name evidence="2" type="ORF">ACFX5F_06340</name>
</gene>
<dbReference type="GO" id="GO:0016757">
    <property type="term" value="F:glycosyltransferase activity"/>
    <property type="evidence" value="ECO:0007669"/>
    <property type="project" value="UniProtKB-KW"/>
</dbReference>
<organism evidence="2 3">
    <name type="scientific">Flavobacterium zhoui</name>
    <dbReference type="NCBI Taxonomy" id="3230414"/>
    <lineage>
        <taxon>Bacteria</taxon>
        <taxon>Pseudomonadati</taxon>
        <taxon>Bacteroidota</taxon>
        <taxon>Flavobacteriia</taxon>
        <taxon>Flavobacteriales</taxon>
        <taxon>Flavobacteriaceae</taxon>
        <taxon>Flavobacterium</taxon>
    </lineage>
</organism>
<evidence type="ECO:0000313" key="2">
    <source>
        <dbReference type="EMBL" id="MFE3870839.1"/>
    </source>
</evidence>
<evidence type="ECO:0000259" key="1">
    <source>
        <dbReference type="Pfam" id="PF13524"/>
    </source>
</evidence>
<keyword evidence="2" id="KW-0328">Glycosyltransferase</keyword>
<feature type="domain" description="Spore protein YkvP/CgeB glycosyl transferase-like" evidence="1">
    <location>
        <begin position="256"/>
        <end position="372"/>
    </location>
</feature>
<dbReference type="RefSeq" id="WP_379851007.1">
    <property type="nucleotide sequence ID" value="NZ_JBHZPY010000004.1"/>
</dbReference>
<evidence type="ECO:0000313" key="3">
    <source>
        <dbReference type="Proteomes" id="UP001600107"/>
    </source>
</evidence>
<protein>
    <submittedName>
        <fullName evidence="2">Glycosyltransferase</fullName>
        <ecNumber evidence="2">2.4.-.-</ecNumber>
    </submittedName>
</protein>
<name>A0ABW6I5J1_9FLAO</name>
<reference evidence="2 3" key="1">
    <citation type="submission" date="2024-06" db="EMBL/GenBank/DDBJ databases">
        <title>Flavobacterium spp. isolated from glacier.</title>
        <authorList>
            <person name="Han D."/>
        </authorList>
    </citation>
    <scope>NUCLEOTIDE SEQUENCE [LARGE SCALE GENOMIC DNA]</scope>
    <source>
        <strain evidence="2 3">ZS1P70</strain>
    </source>
</reference>
<dbReference type="EC" id="2.4.-.-" evidence="2"/>
<keyword evidence="2" id="KW-0808">Transferase</keyword>
<sequence>MKVLLVGEFSRLHNSLKEGLQELGHEVYILGHQDGFKNYPVDFPIEKKWDSGFLKKIKITVNAIFGFDISSYLTYLQFKKNKSKFTGFDVVQLINENSFYCQYYFEKKILDFLFQNNSKTYLLSSGYDYLNVEYCFENPNYKSGIQGYLAGRINPKRFGNVLKFRTSSFKKLHQFIYSNIVGIIASDIDYHIPLLNNSKYSGLIPNPINTAKIDFQPLTISNKIIIFHGINKANYFKKGNDYFEKALRTIEQKYSRKVEIITTRDIPYSTYINIYNKAHILLDQTYANDQGYNALEAMAKGKVVFTGAEKEFTEHYNLTERVCINALPDVDYLVHELSFLIENPNEIIAIANRARTFIEKEHDYIKIAEQYFEVWNSKTTSY</sequence>
<dbReference type="Gene3D" id="3.40.50.2000">
    <property type="entry name" value="Glycogen Phosphorylase B"/>
    <property type="match status" value="1"/>
</dbReference>
<dbReference type="SUPFAM" id="SSF53756">
    <property type="entry name" value="UDP-Glycosyltransferase/glycogen phosphorylase"/>
    <property type="match status" value="1"/>
</dbReference>
<dbReference type="EMBL" id="JBHZPY010000004">
    <property type="protein sequence ID" value="MFE3870839.1"/>
    <property type="molecule type" value="Genomic_DNA"/>
</dbReference>
<comment type="caution">
    <text evidence="2">The sequence shown here is derived from an EMBL/GenBank/DDBJ whole genome shotgun (WGS) entry which is preliminary data.</text>
</comment>